<evidence type="ECO:0000259" key="6">
    <source>
        <dbReference type="Pfam" id="PF08281"/>
    </source>
</evidence>
<evidence type="ECO:0000256" key="5">
    <source>
        <dbReference type="SAM" id="MobiDB-lite"/>
    </source>
</evidence>
<dbReference type="Pfam" id="PF08281">
    <property type="entry name" value="Sigma70_r4_2"/>
    <property type="match status" value="1"/>
</dbReference>
<dbReference type="Gene3D" id="1.10.10.10">
    <property type="entry name" value="Winged helix-like DNA-binding domain superfamily/Winged helix DNA-binding domain"/>
    <property type="match status" value="1"/>
</dbReference>
<dbReference type="Proteomes" id="UP000653480">
    <property type="component" value="Unassembled WGS sequence"/>
</dbReference>
<dbReference type="InterPro" id="IPR013324">
    <property type="entry name" value="RNA_pol_sigma_r3/r4-like"/>
</dbReference>
<evidence type="ECO:0000256" key="2">
    <source>
        <dbReference type="ARBA" id="ARBA00023015"/>
    </source>
</evidence>
<dbReference type="GO" id="GO:0003677">
    <property type="term" value="F:DNA binding"/>
    <property type="evidence" value="ECO:0007669"/>
    <property type="project" value="InterPro"/>
</dbReference>
<dbReference type="RefSeq" id="WP_142570995.1">
    <property type="nucleotide sequence ID" value="NZ_BMMN01000003.1"/>
</dbReference>
<protein>
    <recommendedName>
        <fullName evidence="6">RNA polymerase sigma factor 70 region 4 type 2 domain-containing protein</fullName>
    </recommendedName>
</protein>
<keyword evidence="2" id="KW-0805">Transcription regulation</keyword>
<feature type="domain" description="RNA polymerase sigma factor 70 region 4 type 2" evidence="6">
    <location>
        <begin position="10"/>
        <end position="58"/>
    </location>
</feature>
<comment type="similarity">
    <text evidence="1">Belongs to the sigma-70 factor family. ECF subfamily.</text>
</comment>
<evidence type="ECO:0000313" key="8">
    <source>
        <dbReference type="Proteomes" id="UP000653480"/>
    </source>
</evidence>
<dbReference type="CDD" id="cd06171">
    <property type="entry name" value="Sigma70_r4"/>
    <property type="match status" value="1"/>
</dbReference>
<sequence length="140" mass="14857">MALARADTAAVAAALTALPATHREVLTLALSAGLSHAEISQILGIPVGTVKSRLFTACATQARAWHRTATAVQDDTARVAPPAPDLFAAIRRRLTTTPNPSGAHPVPAYVLRRQPPRRHPLPSRQPRPARPPRRTGPALA</sequence>
<evidence type="ECO:0000256" key="4">
    <source>
        <dbReference type="ARBA" id="ARBA00023163"/>
    </source>
</evidence>
<dbReference type="GO" id="GO:0006352">
    <property type="term" value="P:DNA-templated transcription initiation"/>
    <property type="evidence" value="ECO:0007669"/>
    <property type="project" value="InterPro"/>
</dbReference>
<comment type="caution">
    <text evidence="7">The sequence shown here is derived from an EMBL/GenBank/DDBJ whole genome shotgun (WGS) entry which is preliminary data.</text>
</comment>
<dbReference type="OrthoDB" id="3698333at2"/>
<dbReference type="InterPro" id="IPR013249">
    <property type="entry name" value="RNA_pol_sigma70_r4_t2"/>
</dbReference>
<organism evidence="7 8">
    <name type="scientific">Microbispora bryophytorum</name>
    <dbReference type="NCBI Taxonomy" id="1460882"/>
    <lineage>
        <taxon>Bacteria</taxon>
        <taxon>Bacillati</taxon>
        <taxon>Actinomycetota</taxon>
        <taxon>Actinomycetes</taxon>
        <taxon>Streptosporangiales</taxon>
        <taxon>Streptosporangiaceae</taxon>
        <taxon>Microbispora</taxon>
    </lineage>
</organism>
<evidence type="ECO:0000313" key="7">
    <source>
        <dbReference type="EMBL" id="GGO07956.1"/>
    </source>
</evidence>
<feature type="region of interest" description="Disordered" evidence="5">
    <location>
        <begin position="93"/>
        <end position="140"/>
    </location>
</feature>
<accession>A0A8H9GWZ8</accession>
<dbReference type="InterPro" id="IPR036388">
    <property type="entry name" value="WH-like_DNA-bd_sf"/>
</dbReference>
<dbReference type="SUPFAM" id="SSF88659">
    <property type="entry name" value="Sigma3 and sigma4 domains of RNA polymerase sigma factors"/>
    <property type="match status" value="1"/>
</dbReference>
<keyword evidence="8" id="KW-1185">Reference proteome</keyword>
<dbReference type="EMBL" id="BMMN01000003">
    <property type="protein sequence ID" value="GGO07956.1"/>
    <property type="molecule type" value="Genomic_DNA"/>
</dbReference>
<reference evidence="7" key="2">
    <citation type="submission" date="2020-09" db="EMBL/GenBank/DDBJ databases">
        <authorList>
            <person name="Sun Q."/>
            <person name="Zhou Y."/>
        </authorList>
    </citation>
    <scope>NUCLEOTIDE SEQUENCE</scope>
    <source>
        <strain evidence="7">CGMCC 4.7138</strain>
    </source>
</reference>
<name>A0A8H9GWZ8_9ACTN</name>
<reference evidence="7" key="1">
    <citation type="journal article" date="2014" name="Int. J. Syst. Evol. Microbiol.">
        <title>Complete genome sequence of Corynebacterium casei LMG S-19264T (=DSM 44701T), isolated from a smear-ripened cheese.</title>
        <authorList>
            <consortium name="US DOE Joint Genome Institute (JGI-PGF)"/>
            <person name="Walter F."/>
            <person name="Albersmeier A."/>
            <person name="Kalinowski J."/>
            <person name="Ruckert C."/>
        </authorList>
    </citation>
    <scope>NUCLEOTIDE SEQUENCE</scope>
    <source>
        <strain evidence="7">CGMCC 4.7138</strain>
    </source>
</reference>
<dbReference type="GO" id="GO:0016987">
    <property type="term" value="F:sigma factor activity"/>
    <property type="evidence" value="ECO:0007669"/>
    <property type="project" value="UniProtKB-KW"/>
</dbReference>
<dbReference type="AlphaFoldDB" id="A0A8H9GWZ8"/>
<evidence type="ECO:0000256" key="1">
    <source>
        <dbReference type="ARBA" id="ARBA00010641"/>
    </source>
</evidence>
<keyword evidence="3" id="KW-0731">Sigma factor</keyword>
<proteinExistence type="inferred from homology"/>
<gene>
    <name evidence="7" type="ORF">GCM10011574_22080</name>
</gene>
<keyword evidence="4" id="KW-0804">Transcription</keyword>
<evidence type="ECO:0000256" key="3">
    <source>
        <dbReference type="ARBA" id="ARBA00023082"/>
    </source>
</evidence>